<evidence type="ECO:0000259" key="1">
    <source>
        <dbReference type="PROSITE" id="PS51352"/>
    </source>
</evidence>
<accession>A0A381XDA0</accession>
<dbReference type="GO" id="GO:0016209">
    <property type="term" value="F:antioxidant activity"/>
    <property type="evidence" value="ECO:0007669"/>
    <property type="project" value="InterPro"/>
</dbReference>
<evidence type="ECO:0000313" key="2">
    <source>
        <dbReference type="EMBL" id="SVA62492.1"/>
    </source>
</evidence>
<dbReference type="GO" id="GO:0016491">
    <property type="term" value="F:oxidoreductase activity"/>
    <property type="evidence" value="ECO:0007669"/>
    <property type="project" value="InterPro"/>
</dbReference>
<dbReference type="InterPro" id="IPR013766">
    <property type="entry name" value="Thioredoxin_domain"/>
</dbReference>
<gene>
    <name evidence="2" type="ORF">METZ01_LOCUS115346</name>
</gene>
<dbReference type="Pfam" id="PF00578">
    <property type="entry name" value="AhpC-TSA"/>
    <property type="match status" value="1"/>
</dbReference>
<protein>
    <recommendedName>
        <fullName evidence="1">Thioredoxin domain-containing protein</fullName>
    </recommendedName>
</protein>
<dbReference type="EMBL" id="UINC01014691">
    <property type="protein sequence ID" value="SVA62492.1"/>
    <property type="molecule type" value="Genomic_DNA"/>
</dbReference>
<dbReference type="PANTHER" id="PTHR42852">
    <property type="entry name" value="THIOL:DISULFIDE INTERCHANGE PROTEIN DSBE"/>
    <property type="match status" value="1"/>
</dbReference>
<sequence length="216" mass="23269">MDHRWSLTEDTLTGYSSDNDSTGQLAGGIGSKLRFLTLLVMVLTVAAIACGGSTSGSTSIVGDGASSSGDQAPDFSIMMYQGQEVVGGQEVNLHGLFGEKPIVLNFWAGLCPPCRAEMPDFQEFNEKFHERALLLGIDLGQFTGLGNRTDAQELLNELAVTYPAGFTNDGNVIRDYKVLGMPTTIFIDIYGNIFNKWTGALNGSVLEVKTLEMLNE</sequence>
<dbReference type="InterPro" id="IPR036249">
    <property type="entry name" value="Thioredoxin-like_sf"/>
</dbReference>
<dbReference type="SUPFAM" id="SSF52833">
    <property type="entry name" value="Thioredoxin-like"/>
    <property type="match status" value="1"/>
</dbReference>
<dbReference type="AlphaFoldDB" id="A0A381XDA0"/>
<dbReference type="InterPro" id="IPR050553">
    <property type="entry name" value="Thioredoxin_ResA/DsbE_sf"/>
</dbReference>
<dbReference type="InterPro" id="IPR000866">
    <property type="entry name" value="AhpC/TSA"/>
</dbReference>
<dbReference type="CDD" id="cd02966">
    <property type="entry name" value="TlpA_like_family"/>
    <property type="match status" value="1"/>
</dbReference>
<proteinExistence type="predicted"/>
<feature type="domain" description="Thioredoxin" evidence="1">
    <location>
        <begin position="66"/>
        <end position="216"/>
    </location>
</feature>
<organism evidence="2">
    <name type="scientific">marine metagenome</name>
    <dbReference type="NCBI Taxonomy" id="408172"/>
    <lineage>
        <taxon>unclassified sequences</taxon>
        <taxon>metagenomes</taxon>
        <taxon>ecological metagenomes</taxon>
    </lineage>
</organism>
<dbReference type="PROSITE" id="PS51352">
    <property type="entry name" value="THIOREDOXIN_2"/>
    <property type="match status" value="1"/>
</dbReference>
<dbReference type="PANTHER" id="PTHR42852:SF13">
    <property type="entry name" value="PROTEIN DIPZ"/>
    <property type="match status" value="1"/>
</dbReference>
<dbReference type="Gene3D" id="3.40.30.10">
    <property type="entry name" value="Glutaredoxin"/>
    <property type="match status" value="1"/>
</dbReference>
<reference evidence="2" key="1">
    <citation type="submission" date="2018-05" db="EMBL/GenBank/DDBJ databases">
        <authorList>
            <person name="Lanie J.A."/>
            <person name="Ng W.-L."/>
            <person name="Kazmierczak K.M."/>
            <person name="Andrzejewski T.M."/>
            <person name="Davidsen T.M."/>
            <person name="Wayne K.J."/>
            <person name="Tettelin H."/>
            <person name="Glass J.I."/>
            <person name="Rusch D."/>
            <person name="Podicherti R."/>
            <person name="Tsui H.-C.T."/>
            <person name="Winkler M.E."/>
        </authorList>
    </citation>
    <scope>NUCLEOTIDE SEQUENCE</scope>
</reference>
<name>A0A381XDA0_9ZZZZ</name>